<evidence type="ECO:0000313" key="2">
    <source>
        <dbReference type="Proteomes" id="UP001139104"/>
    </source>
</evidence>
<evidence type="ECO:0000313" key="1">
    <source>
        <dbReference type="EMBL" id="MCI4682241.1"/>
    </source>
</evidence>
<proteinExistence type="predicted"/>
<keyword evidence="2" id="KW-1185">Reference proteome</keyword>
<reference evidence="1" key="1">
    <citation type="journal article" date="2022" name="ISME J.">
        <title>Identification of active gaseous-alkane degraders at natural gas seeps.</title>
        <authorList>
            <person name="Farhan Ul Haque M."/>
            <person name="Hernandez M."/>
            <person name="Crombie A.T."/>
            <person name="Murrell J.C."/>
        </authorList>
    </citation>
    <scope>NUCLEOTIDE SEQUENCE</scope>
    <source>
        <strain evidence="1">PC2</strain>
    </source>
</reference>
<protein>
    <submittedName>
        <fullName evidence="1">Uncharacterized protein</fullName>
    </submittedName>
</protein>
<dbReference type="EMBL" id="JAIVFP010000001">
    <property type="protein sequence ID" value="MCI4682241.1"/>
    <property type="molecule type" value="Genomic_DNA"/>
</dbReference>
<organism evidence="1 2">
    <name type="scientific">Candidatus Rhodoblastus alkanivorans</name>
    <dbReference type="NCBI Taxonomy" id="2954117"/>
    <lineage>
        <taxon>Bacteria</taxon>
        <taxon>Pseudomonadati</taxon>
        <taxon>Pseudomonadota</taxon>
        <taxon>Alphaproteobacteria</taxon>
        <taxon>Hyphomicrobiales</taxon>
        <taxon>Rhodoblastaceae</taxon>
        <taxon>Rhodoblastus</taxon>
    </lineage>
</organism>
<name>A0ABS9Z3J3_9HYPH</name>
<dbReference type="RefSeq" id="WP_243066268.1">
    <property type="nucleotide sequence ID" value="NZ_JAIVFK010000052.1"/>
</dbReference>
<gene>
    <name evidence="1" type="ORF">K2U94_05615</name>
</gene>
<sequence>MTLIMTRRQFSRIPKHRTLMAIYTQDNFEQIAAAIDMEVEAIAKNAKVFEAAAQWYRLDRNSPKRTAPSVLCRKLDQIAKNARQLLKSLGVADLDEAADGPGDPQILDALILMDDHDETPLVRATQRIGRLAEIMEGVAAAAELSRRAMKAAAEVAEVGKLTVAEGNRGDRAINDWVEAMMSAYRAITGNEPATSVGGPDRPDEGIAGGPLIRFLIAAGKPLEIEFSEDAWRSRERTVLKGASLQD</sequence>
<accession>A0ABS9Z3J3</accession>
<dbReference type="Proteomes" id="UP001139104">
    <property type="component" value="Unassembled WGS sequence"/>
</dbReference>
<comment type="caution">
    <text evidence="1">The sequence shown here is derived from an EMBL/GenBank/DDBJ whole genome shotgun (WGS) entry which is preliminary data.</text>
</comment>